<name>A0A5S5DK71_9SPHI</name>
<dbReference type="PROSITE" id="PS51257">
    <property type="entry name" value="PROKAR_LIPOPROTEIN"/>
    <property type="match status" value="1"/>
</dbReference>
<evidence type="ECO:0000313" key="9">
    <source>
        <dbReference type="EMBL" id="TYP96350.1"/>
    </source>
</evidence>
<evidence type="ECO:0000256" key="6">
    <source>
        <dbReference type="SAM" id="SignalP"/>
    </source>
</evidence>
<keyword evidence="5" id="KW-0998">Cell outer membrane</keyword>
<feature type="signal peptide" evidence="6">
    <location>
        <begin position="1"/>
        <end position="20"/>
    </location>
</feature>
<evidence type="ECO:0000256" key="5">
    <source>
        <dbReference type="ARBA" id="ARBA00023237"/>
    </source>
</evidence>
<proteinExistence type="inferred from homology"/>
<keyword evidence="10" id="KW-1185">Reference proteome</keyword>
<comment type="similarity">
    <text evidence="2">Belongs to the SusD family.</text>
</comment>
<feature type="domain" description="SusD-like N-terminal" evidence="8">
    <location>
        <begin position="108"/>
        <end position="238"/>
    </location>
</feature>
<organism evidence="9 10">
    <name type="scientific">Sphingobacterium allocomposti</name>
    <dbReference type="NCBI Taxonomy" id="415956"/>
    <lineage>
        <taxon>Bacteria</taxon>
        <taxon>Pseudomonadati</taxon>
        <taxon>Bacteroidota</taxon>
        <taxon>Sphingobacteriia</taxon>
        <taxon>Sphingobacteriales</taxon>
        <taxon>Sphingobacteriaceae</taxon>
        <taxon>Sphingobacterium</taxon>
    </lineage>
</organism>
<dbReference type="InterPro" id="IPR012944">
    <property type="entry name" value="SusD_RagB_dom"/>
</dbReference>
<evidence type="ECO:0000256" key="2">
    <source>
        <dbReference type="ARBA" id="ARBA00006275"/>
    </source>
</evidence>
<dbReference type="InterPro" id="IPR033985">
    <property type="entry name" value="SusD-like_N"/>
</dbReference>
<dbReference type="RefSeq" id="WP_148908145.1">
    <property type="nucleotide sequence ID" value="NZ_VNHX01000006.1"/>
</dbReference>
<dbReference type="Proteomes" id="UP000325105">
    <property type="component" value="Unassembled WGS sequence"/>
</dbReference>
<dbReference type="EMBL" id="VNHX01000006">
    <property type="protein sequence ID" value="TYP96350.1"/>
    <property type="molecule type" value="Genomic_DNA"/>
</dbReference>
<feature type="chain" id="PRO_5024420180" evidence="6">
    <location>
        <begin position="21"/>
        <end position="547"/>
    </location>
</feature>
<evidence type="ECO:0000256" key="4">
    <source>
        <dbReference type="ARBA" id="ARBA00023136"/>
    </source>
</evidence>
<dbReference type="GO" id="GO:0009279">
    <property type="term" value="C:cell outer membrane"/>
    <property type="evidence" value="ECO:0007669"/>
    <property type="project" value="UniProtKB-SubCell"/>
</dbReference>
<comment type="caution">
    <text evidence="9">The sequence shown here is derived from an EMBL/GenBank/DDBJ whole genome shotgun (WGS) entry which is preliminary data.</text>
</comment>
<dbReference type="Pfam" id="PF07980">
    <property type="entry name" value="SusD_RagB"/>
    <property type="match status" value="1"/>
</dbReference>
<dbReference type="SUPFAM" id="SSF48452">
    <property type="entry name" value="TPR-like"/>
    <property type="match status" value="1"/>
</dbReference>
<evidence type="ECO:0000256" key="3">
    <source>
        <dbReference type="ARBA" id="ARBA00022729"/>
    </source>
</evidence>
<keyword evidence="4" id="KW-0472">Membrane</keyword>
<evidence type="ECO:0000256" key="1">
    <source>
        <dbReference type="ARBA" id="ARBA00004442"/>
    </source>
</evidence>
<keyword evidence="3 6" id="KW-0732">Signal</keyword>
<reference evidence="9 10" key="1">
    <citation type="submission" date="2019-07" db="EMBL/GenBank/DDBJ databases">
        <title>Genomic Encyclopedia of Archaeal and Bacterial Type Strains, Phase II (KMG-II): from individual species to whole genera.</title>
        <authorList>
            <person name="Goeker M."/>
        </authorList>
    </citation>
    <scope>NUCLEOTIDE SEQUENCE [LARGE SCALE GENOMIC DNA]</scope>
    <source>
        <strain evidence="9 10">DSM 18850</strain>
    </source>
</reference>
<dbReference type="InterPro" id="IPR011990">
    <property type="entry name" value="TPR-like_helical_dom_sf"/>
</dbReference>
<feature type="domain" description="RagB/SusD" evidence="7">
    <location>
        <begin position="405"/>
        <end position="543"/>
    </location>
</feature>
<gene>
    <name evidence="9" type="ORF">BC792_10658</name>
</gene>
<accession>A0A5S5DK71</accession>
<evidence type="ECO:0000313" key="10">
    <source>
        <dbReference type="Proteomes" id="UP000325105"/>
    </source>
</evidence>
<dbReference type="AlphaFoldDB" id="A0A5S5DK71"/>
<dbReference type="Gene3D" id="1.25.40.390">
    <property type="match status" value="1"/>
</dbReference>
<comment type="subcellular location">
    <subcellularLocation>
        <location evidence="1">Cell outer membrane</location>
    </subcellularLocation>
</comment>
<evidence type="ECO:0000259" key="8">
    <source>
        <dbReference type="Pfam" id="PF14322"/>
    </source>
</evidence>
<dbReference type="OrthoDB" id="9773740at2"/>
<evidence type="ECO:0000259" key="7">
    <source>
        <dbReference type="Pfam" id="PF07980"/>
    </source>
</evidence>
<dbReference type="Pfam" id="PF14322">
    <property type="entry name" value="SusD-like_3"/>
    <property type="match status" value="1"/>
</dbReference>
<sequence>MKTKLIQILSLLLFASLCSCKDFLEEFPRNSTHVGEFWQSADDVSSAVAGNYALLRDAVTSGNASNVPRYYLYGDGVPASYFEIQYSGDGLEGVQTGDFTWRYTIESYGDWTKYYKAIAMSNLILEKVSAMDVESFTQVNNPMRFKNEALGQAYFIRALCYFMLTRVWGDVPLVLHSEEDPIGAQQLGRRPKSEILSQVEGDCHRAAGLLDWSYSSQGAAKVTANKGAVYALLAHMYLWRATTTELASAEPIMSDVNSADSTIAAIKSFGGYAQVDTANYYRTFVGKSSDGIFEIAASEEHLEGSSTHIGMFFLREAHVPFYSATYSRFFVKPTYLSQHYKPMPTGPEDWVWVDGHWWWNEPAWRWDWIEGQWVLQQVMNDRVTDVRYLKNFTDLGGSQPTCIKYHNVVPITQNSVRLSNNLIIFRYSDMLLLEAEIALYKNNLQKAADIINGFRERNDPYAKWSPIDWTTTTKDNLMYEYVIERGRELYLEGHNYYDLIRTRQYPQFITWLSPARFVQGGFYWPVSPNLFKNNPNLTQTSYWIGKI</sequence>
<protein>
    <submittedName>
        <fullName evidence="9">SusD-like starch-binding protein associating with outer membrane</fullName>
    </submittedName>
</protein>